<dbReference type="NCBIfam" id="TIGR02991">
    <property type="entry name" value="ectoine_eutB"/>
    <property type="match status" value="1"/>
</dbReference>
<dbReference type="Gene3D" id="3.40.50.1100">
    <property type="match status" value="2"/>
</dbReference>
<protein>
    <submittedName>
        <fullName evidence="5">Hydroxyectoine utilization dehydratase EutB</fullName>
    </submittedName>
</protein>
<dbReference type="InterPro" id="IPR001926">
    <property type="entry name" value="TrpB-like_PALP"/>
</dbReference>
<reference evidence="5 6" key="1">
    <citation type="submission" date="2022-10" db="EMBL/GenBank/DDBJ databases">
        <title>Defluviimonas sp. CAU 1641 isolated from mud.</title>
        <authorList>
            <person name="Kim W."/>
        </authorList>
    </citation>
    <scope>NUCLEOTIDE SEQUENCE [LARGE SCALE GENOMIC DNA]</scope>
    <source>
        <strain evidence="5 6">CAU 1641</strain>
    </source>
</reference>
<dbReference type="PANTHER" id="PTHR48078">
    <property type="entry name" value="THREONINE DEHYDRATASE, MITOCHONDRIAL-RELATED"/>
    <property type="match status" value="1"/>
</dbReference>
<dbReference type="InterPro" id="IPR050147">
    <property type="entry name" value="Ser/Thr_Dehydratase"/>
</dbReference>
<dbReference type="CDD" id="cd01562">
    <property type="entry name" value="Thr-dehyd"/>
    <property type="match status" value="1"/>
</dbReference>
<dbReference type="PANTHER" id="PTHR48078:SF6">
    <property type="entry name" value="L-THREONINE DEHYDRATASE CATABOLIC TDCB"/>
    <property type="match status" value="1"/>
</dbReference>
<dbReference type="InterPro" id="IPR014333">
    <property type="entry name" value="Ectoine_EutB"/>
</dbReference>
<evidence type="ECO:0000313" key="5">
    <source>
        <dbReference type="EMBL" id="MCW3783618.1"/>
    </source>
</evidence>
<gene>
    <name evidence="5" type="primary">eutB</name>
    <name evidence="5" type="ORF">OM960_18925</name>
</gene>
<dbReference type="EMBL" id="JAPDOG010000022">
    <property type="protein sequence ID" value="MCW3783618.1"/>
    <property type="molecule type" value="Genomic_DNA"/>
</dbReference>
<dbReference type="SUPFAM" id="SSF53686">
    <property type="entry name" value="Tryptophan synthase beta subunit-like PLP-dependent enzymes"/>
    <property type="match status" value="1"/>
</dbReference>
<dbReference type="RefSeq" id="WP_264773062.1">
    <property type="nucleotide sequence ID" value="NZ_JAPDOG010000022.1"/>
</dbReference>
<keyword evidence="6" id="KW-1185">Reference proteome</keyword>
<dbReference type="Proteomes" id="UP001207582">
    <property type="component" value="Unassembled WGS sequence"/>
</dbReference>
<keyword evidence="2" id="KW-0663">Pyridoxal phosphate</keyword>
<dbReference type="PROSITE" id="PS00165">
    <property type="entry name" value="DEHYDRATASE_SER_THR"/>
    <property type="match status" value="1"/>
</dbReference>
<accession>A0ABT3J7F2</accession>
<evidence type="ECO:0000256" key="2">
    <source>
        <dbReference type="ARBA" id="ARBA00022898"/>
    </source>
</evidence>
<evidence type="ECO:0000256" key="1">
    <source>
        <dbReference type="ARBA" id="ARBA00001933"/>
    </source>
</evidence>
<dbReference type="InterPro" id="IPR036052">
    <property type="entry name" value="TrpB-like_PALP_sf"/>
</dbReference>
<dbReference type="InterPro" id="IPR000634">
    <property type="entry name" value="Ser/Thr_deHydtase_PyrdxlP-BS"/>
</dbReference>
<name>A0ABT3J7F2_9RHOB</name>
<sequence>MANLPDLQDIYAARKRIAGAVVRTPAIASALVGAGGVPFHLKLETLQPSGAFKLRGATNAILNLDISKAENGVACCSTGNHGRAVSYAAARRGIRAVVCLSELVPDVKVRAIEALGAEVRRVGQSQDEAEEEVQRLVASDGVTNIHPFDNFDVLCGQGTLGIELIEDIPELETILVPLSGGGLAGGIALAAKSLNPKIRVIGLSMDRGAAMAESLKAGRPVEVTEVPSLADSLGGGIGLRNRFSFAACQRYLDDVVLLSEQEIYDGMRALFLEDRLVAEGASAVAHAAILSGRLTLSGPTATIITGRNVDMRQFSAVAAGRPVTLGDLTVKGSSK</sequence>
<comment type="caution">
    <text evidence="5">The sequence shown here is derived from an EMBL/GenBank/DDBJ whole genome shotgun (WGS) entry which is preliminary data.</text>
</comment>
<evidence type="ECO:0000313" key="6">
    <source>
        <dbReference type="Proteomes" id="UP001207582"/>
    </source>
</evidence>
<comment type="cofactor">
    <cofactor evidence="1">
        <name>pyridoxal 5'-phosphate</name>
        <dbReference type="ChEBI" id="CHEBI:597326"/>
    </cofactor>
</comment>
<evidence type="ECO:0000256" key="3">
    <source>
        <dbReference type="ARBA" id="ARBA00023239"/>
    </source>
</evidence>
<organism evidence="5 6">
    <name type="scientific">Defluviimonas salinarum</name>
    <dbReference type="NCBI Taxonomy" id="2992147"/>
    <lineage>
        <taxon>Bacteria</taxon>
        <taxon>Pseudomonadati</taxon>
        <taxon>Pseudomonadota</taxon>
        <taxon>Alphaproteobacteria</taxon>
        <taxon>Rhodobacterales</taxon>
        <taxon>Paracoccaceae</taxon>
        <taxon>Albidovulum</taxon>
    </lineage>
</organism>
<keyword evidence="3" id="KW-0456">Lyase</keyword>
<dbReference type="NCBIfam" id="NF005680">
    <property type="entry name" value="PRK07476.1"/>
    <property type="match status" value="1"/>
</dbReference>
<feature type="domain" description="Tryptophan synthase beta chain-like PALP" evidence="4">
    <location>
        <begin position="20"/>
        <end position="306"/>
    </location>
</feature>
<dbReference type="Pfam" id="PF00291">
    <property type="entry name" value="PALP"/>
    <property type="match status" value="1"/>
</dbReference>
<proteinExistence type="predicted"/>
<evidence type="ECO:0000259" key="4">
    <source>
        <dbReference type="Pfam" id="PF00291"/>
    </source>
</evidence>